<evidence type="ECO:0000256" key="1">
    <source>
        <dbReference type="ARBA" id="ARBA00004434"/>
    </source>
</evidence>
<feature type="compositionally biased region" description="Basic residues" evidence="11">
    <location>
        <begin position="195"/>
        <end position="207"/>
    </location>
</feature>
<sequence>MTPLLNSRMWKTVPRRSAPLVTRWSRDVVSTPSLICVPSERARRYRHAAGGDAASGRGASPAAAPGADCVGSPPPPSLPLLFLFRLRAARSSEFSGAGEGDRSRWGRWVRGFIGLEERRRPRVGAAGFARILRQKLSPSGPSKLAHPASPILPLARTKDKPIFRRPDDPEATTHHTHPVSAACARRSEHPVPVPTRRKAGRRRGGRRMGKVPIRMKAVVYALSPFQQKVMPGLWKDITTKIHHKVTENWISATLLLGPVVGTYQYAMWYKEQEKLSHRY</sequence>
<evidence type="ECO:0000256" key="9">
    <source>
        <dbReference type="ARBA" id="ARBA00023128"/>
    </source>
</evidence>
<evidence type="ECO:0000256" key="2">
    <source>
        <dbReference type="ARBA" id="ARBA00007668"/>
    </source>
</evidence>
<dbReference type="EMBL" id="PQIB02000006">
    <property type="protein sequence ID" value="RLN12851.1"/>
    <property type="molecule type" value="Genomic_DNA"/>
</dbReference>
<dbReference type="PANTHER" id="PTHR34559:SF1">
    <property type="entry name" value="OS06G0175900 PROTEIN"/>
    <property type="match status" value="1"/>
</dbReference>
<name>A0A3L6S0U7_PANMI</name>
<dbReference type="STRING" id="4540.A0A3L6S0U7"/>
<dbReference type="GO" id="GO:0006122">
    <property type="term" value="P:mitochondrial electron transport, ubiquinol to cytochrome c"/>
    <property type="evidence" value="ECO:0007669"/>
    <property type="project" value="InterPro"/>
</dbReference>
<evidence type="ECO:0000313" key="12">
    <source>
        <dbReference type="EMBL" id="RLN12851.1"/>
    </source>
</evidence>
<protein>
    <recommendedName>
        <fullName evidence="14">Cytochrome b-c1 complex subunit 8</fullName>
    </recommendedName>
</protein>
<dbReference type="InterPro" id="IPR020101">
    <property type="entry name" value="Cyt_b-c1_8-plants"/>
</dbReference>
<evidence type="ECO:0000256" key="11">
    <source>
        <dbReference type="SAM" id="MobiDB-lite"/>
    </source>
</evidence>
<proteinExistence type="inferred from homology"/>
<dbReference type="Pfam" id="PF10890">
    <property type="entry name" value="Cyt_b-c1_8"/>
    <property type="match status" value="1"/>
</dbReference>
<organism evidence="12 13">
    <name type="scientific">Panicum miliaceum</name>
    <name type="common">Proso millet</name>
    <name type="synonym">Broomcorn millet</name>
    <dbReference type="NCBI Taxonomy" id="4540"/>
    <lineage>
        <taxon>Eukaryota</taxon>
        <taxon>Viridiplantae</taxon>
        <taxon>Streptophyta</taxon>
        <taxon>Embryophyta</taxon>
        <taxon>Tracheophyta</taxon>
        <taxon>Spermatophyta</taxon>
        <taxon>Magnoliopsida</taxon>
        <taxon>Liliopsida</taxon>
        <taxon>Poales</taxon>
        <taxon>Poaceae</taxon>
        <taxon>PACMAD clade</taxon>
        <taxon>Panicoideae</taxon>
        <taxon>Panicodae</taxon>
        <taxon>Paniceae</taxon>
        <taxon>Panicinae</taxon>
        <taxon>Panicum</taxon>
        <taxon>Panicum sect. Panicum</taxon>
    </lineage>
</organism>
<keyword evidence="3" id="KW-0813">Transport</keyword>
<dbReference type="SUPFAM" id="SSF81508">
    <property type="entry name" value="Ubiquinone-binding protein QP-C of cytochrome bc1 complex (Ubiquinol-cytochrome c reductase)"/>
    <property type="match status" value="1"/>
</dbReference>
<reference evidence="13" key="1">
    <citation type="journal article" date="2019" name="Nat. Commun.">
        <title>The genome of broomcorn millet.</title>
        <authorList>
            <person name="Zou C."/>
            <person name="Miki D."/>
            <person name="Li D."/>
            <person name="Tang Q."/>
            <person name="Xiao L."/>
            <person name="Rajput S."/>
            <person name="Deng P."/>
            <person name="Jia W."/>
            <person name="Huang R."/>
            <person name="Zhang M."/>
            <person name="Sun Y."/>
            <person name="Hu J."/>
            <person name="Fu X."/>
            <person name="Schnable P.S."/>
            <person name="Li F."/>
            <person name="Zhang H."/>
            <person name="Feng B."/>
            <person name="Zhu X."/>
            <person name="Liu R."/>
            <person name="Schnable J.C."/>
            <person name="Zhu J.-K."/>
            <person name="Zhang H."/>
        </authorList>
    </citation>
    <scope>NUCLEOTIDE SEQUENCE [LARGE SCALE GENOMIC DNA]</scope>
</reference>
<evidence type="ECO:0000313" key="13">
    <source>
        <dbReference type="Proteomes" id="UP000275267"/>
    </source>
</evidence>
<dbReference type="GO" id="GO:0045275">
    <property type="term" value="C:respiratory chain complex III"/>
    <property type="evidence" value="ECO:0007669"/>
    <property type="project" value="InterPro"/>
</dbReference>
<evidence type="ECO:0000256" key="7">
    <source>
        <dbReference type="ARBA" id="ARBA00022982"/>
    </source>
</evidence>
<evidence type="ECO:0000256" key="4">
    <source>
        <dbReference type="ARBA" id="ARBA00022660"/>
    </source>
</evidence>
<comment type="subcellular location">
    <subcellularLocation>
        <location evidence="1">Mitochondrion inner membrane</location>
        <topology evidence="1">Single-pass membrane protein</topology>
    </subcellularLocation>
</comment>
<evidence type="ECO:0000256" key="8">
    <source>
        <dbReference type="ARBA" id="ARBA00022989"/>
    </source>
</evidence>
<keyword evidence="6" id="KW-0999">Mitochondrion inner membrane</keyword>
<evidence type="ECO:0008006" key="14">
    <source>
        <dbReference type="Google" id="ProtNLM"/>
    </source>
</evidence>
<keyword evidence="10" id="KW-0472">Membrane</keyword>
<keyword evidence="8" id="KW-1133">Transmembrane helix</keyword>
<dbReference type="Gene3D" id="1.20.5.210">
    <property type="entry name" value="Cytochrome b-c1 complex subunit 8"/>
    <property type="match status" value="1"/>
</dbReference>
<keyword evidence="9" id="KW-0496">Mitochondrion</keyword>
<dbReference type="InterPro" id="IPR036642">
    <property type="entry name" value="Cyt_bc1_su8_sf"/>
</dbReference>
<keyword evidence="7" id="KW-0249">Electron transport</keyword>
<keyword evidence="4" id="KW-0679">Respiratory chain</keyword>
<dbReference type="Proteomes" id="UP000275267">
    <property type="component" value="Unassembled WGS sequence"/>
</dbReference>
<evidence type="ECO:0000256" key="10">
    <source>
        <dbReference type="ARBA" id="ARBA00023136"/>
    </source>
</evidence>
<evidence type="ECO:0000256" key="6">
    <source>
        <dbReference type="ARBA" id="ARBA00022792"/>
    </source>
</evidence>
<dbReference type="AlphaFoldDB" id="A0A3L6S0U7"/>
<comment type="caution">
    <text evidence="12">The sequence shown here is derived from an EMBL/GenBank/DDBJ whole genome shotgun (WGS) entry which is preliminary data.</text>
</comment>
<comment type="similarity">
    <text evidence="2">Belongs to the UQCRQ/QCR8 family.</text>
</comment>
<gene>
    <name evidence="12" type="ORF">C2845_PM09G04460</name>
</gene>
<accession>A0A3L6S0U7</accession>
<dbReference type="GO" id="GO:0005743">
    <property type="term" value="C:mitochondrial inner membrane"/>
    <property type="evidence" value="ECO:0007669"/>
    <property type="project" value="UniProtKB-SubCell"/>
</dbReference>
<evidence type="ECO:0000256" key="3">
    <source>
        <dbReference type="ARBA" id="ARBA00022448"/>
    </source>
</evidence>
<keyword evidence="5" id="KW-0812">Transmembrane</keyword>
<evidence type="ECO:0000256" key="5">
    <source>
        <dbReference type="ARBA" id="ARBA00022692"/>
    </source>
</evidence>
<dbReference type="PANTHER" id="PTHR34559">
    <property type="entry name" value="CYTOCHROME B-C1 COMPLEX SUBUNIT 8"/>
    <property type="match status" value="1"/>
</dbReference>
<dbReference type="OrthoDB" id="1841852at2759"/>
<feature type="region of interest" description="Disordered" evidence="11">
    <location>
        <begin position="165"/>
        <end position="207"/>
    </location>
</feature>
<feature type="region of interest" description="Disordered" evidence="11">
    <location>
        <begin position="48"/>
        <end position="68"/>
    </location>
</feature>
<keyword evidence="13" id="KW-1185">Reference proteome</keyword>